<dbReference type="EMBL" id="JAQHXR010000001">
    <property type="protein sequence ID" value="MDA3968344.1"/>
    <property type="molecule type" value="Genomic_DNA"/>
</dbReference>
<accession>A0ABT4VCC2</accession>
<organism evidence="1 2">
    <name type="scientific">Helicobacter ibis</name>
    <dbReference type="NCBI Taxonomy" id="2962633"/>
    <lineage>
        <taxon>Bacteria</taxon>
        <taxon>Pseudomonadati</taxon>
        <taxon>Campylobacterota</taxon>
        <taxon>Epsilonproteobacteria</taxon>
        <taxon>Campylobacterales</taxon>
        <taxon>Helicobacteraceae</taxon>
        <taxon>Helicobacter</taxon>
    </lineage>
</organism>
<gene>
    <name evidence="1" type="ORF">PF021_01485</name>
</gene>
<comment type="caution">
    <text evidence="1">The sequence shown here is derived from an EMBL/GenBank/DDBJ whole genome shotgun (WGS) entry which is preliminary data.</text>
</comment>
<proteinExistence type="predicted"/>
<dbReference type="RefSeq" id="WP_271020636.1">
    <property type="nucleotide sequence ID" value="NZ_JAQHXR010000001.1"/>
</dbReference>
<evidence type="ECO:0000313" key="1">
    <source>
        <dbReference type="EMBL" id="MDA3968344.1"/>
    </source>
</evidence>
<keyword evidence="2" id="KW-1185">Reference proteome</keyword>
<sequence>MNNSLVASKKFFVYPHGISGSLLGAMVEYIENDNLCGGGGKMECIIDFIDDSSPLTSLETKKDSIISSNSVVLLANNKVIGANEKTITILKEKLESLNIKYNENAFVEYALKVAKKLKEQVWILKRQNIIGIELCGIANDKHIGYLDDYLLDNSSVNILYICATKASYIKITQKIQNSPYQDRMLAVCYPLEHTEELDFLTALCKTSTTSIKNRNVPTLYIGHALTDWSNIDVEKYYGDRIDYLSIGLDNFKAKNLENLKMIECGYLGFDLIAKEIKITKKDSILFAPYNKDEFFKFLPLIKVALSKYRVIYRDRRFFEGPYKWGEANEIIESLQINDNFIISDSWEISEDVYSSSFAFVGGITTTINTFPIISLSPSISDSPRLDSNLGIKCELVENGFLEIVDEIYYSLESWEQKILEFRNKNVYNFGFASEALGRFLISNFINKEICG</sequence>
<evidence type="ECO:0000313" key="2">
    <source>
        <dbReference type="Proteomes" id="UP001210261"/>
    </source>
</evidence>
<dbReference type="Proteomes" id="UP001210261">
    <property type="component" value="Unassembled WGS sequence"/>
</dbReference>
<reference evidence="1 2" key="1">
    <citation type="submission" date="2023-01" db="EMBL/GenBank/DDBJ databases">
        <title>Description of Helicobacter ibis sp. nov. isolated from faecal droppings of black-faced ibis (Theristicus melanopis).</title>
        <authorList>
            <person name="Lopez-Cantillo M."/>
            <person name="Vidal-Veuthey B."/>
            <person name="Mella A."/>
            <person name="De La Haba R."/>
            <person name="Collado L."/>
        </authorList>
    </citation>
    <scope>NUCLEOTIDE SEQUENCE [LARGE SCALE GENOMIC DNA]</scope>
    <source>
        <strain evidence="1 2">A82</strain>
    </source>
</reference>
<protein>
    <submittedName>
        <fullName evidence="1">Uncharacterized protein</fullName>
    </submittedName>
</protein>
<name>A0ABT4VCC2_9HELI</name>